<feature type="region of interest" description="Disordered" evidence="1">
    <location>
        <begin position="96"/>
        <end position="122"/>
    </location>
</feature>
<evidence type="ECO:0000313" key="2">
    <source>
        <dbReference type="Proteomes" id="UP000887565"/>
    </source>
</evidence>
<dbReference type="Proteomes" id="UP000887565">
    <property type="component" value="Unplaced"/>
</dbReference>
<sequence>MAPRYIKVKWVQNNDKTDDPFNLVSRNTLHQKSLLCNGDCIQCTLESKLWNRVIVDVELKQRNSTMLASTSADTRKKIVKPWWLARTKPIKVLGEGTFERRNSPSRNTQPAATTRMDEHPSSKLLGSLKAATSKALEVRRQLAMPADNLLNCDQLGLMDFKD</sequence>
<dbReference type="AlphaFoldDB" id="A0A915J7A2"/>
<reference evidence="3" key="1">
    <citation type="submission" date="2022-11" db="UniProtKB">
        <authorList>
            <consortium name="WormBaseParasite"/>
        </authorList>
    </citation>
    <scope>IDENTIFICATION</scope>
</reference>
<evidence type="ECO:0000313" key="3">
    <source>
        <dbReference type="WBParaSite" id="nRc.2.0.1.t21634-RA"/>
    </source>
</evidence>
<evidence type="ECO:0000256" key="1">
    <source>
        <dbReference type="SAM" id="MobiDB-lite"/>
    </source>
</evidence>
<proteinExistence type="predicted"/>
<keyword evidence="2" id="KW-1185">Reference proteome</keyword>
<accession>A0A915J7A2</accession>
<organism evidence="2 3">
    <name type="scientific">Romanomermis culicivorax</name>
    <name type="common">Nematode worm</name>
    <dbReference type="NCBI Taxonomy" id="13658"/>
    <lineage>
        <taxon>Eukaryota</taxon>
        <taxon>Metazoa</taxon>
        <taxon>Ecdysozoa</taxon>
        <taxon>Nematoda</taxon>
        <taxon>Enoplea</taxon>
        <taxon>Dorylaimia</taxon>
        <taxon>Mermithida</taxon>
        <taxon>Mermithoidea</taxon>
        <taxon>Mermithidae</taxon>
        <taxon>Romanomermis</taxon>
    </lineage>
</organism>
<name>A0A915J7A2_ROMCU</name>
<dbReference type="WBParaSite" id="nRc.2.0.1.t21634-RA">
    <property type="protein sequence ID" value="nRc.2.0.1.t21634-RA"/>
    <property type="gene ID" value="nRc.2.0.1.g21634"/>
</dbReference>
<protein>
    <submittedName>
        <fullName evidence="3">Uncharacterized protein</fullName>
    </submittedName>
</protein>